<dbReference type="Proteomes" id="UP000639396">
    <property type="component" value="Unassembled WGS sequence"/>
</dbReference>
<dbReference type="NCBIfam" id="NF038076">
    <property type="entry name" value="fam_STM4015"/>
    <property type="match status" value="1"/>
</dbReference>
<feature type="region of interest" description="Disordered" evidence="1">
    <location>
        <begin position="261"/>
        <end position="281"/>
    </location>
</feature>
<reference evidence="2" key="1">
    <citation type="submission" date="2020-09" db="EMBL/GenBank/DDBJ databases">
        <title>A novel bacterium of genus Paenibacillus, isolated from South China Sea.</title>
        <authorList>
            <person name="Huang H."/>
            <person name="Mo K."/>
            <person name="Hu Y."/>
        </authorList>
    </citation>
    <scope>NUCLEOTIDE SEQUENCE</scope>
    <source>
        <strain evidence="2">IB182363</strain>
    </source>
</reference>
<dbReference type="AlphaFoldDB" id="A0A927H0E4"/>
<dbReference type="RefSeq" id="WP_190928512.1">
    <property type="nucleotide sequence ID" value="NZ_JACXJA010000016.1"/>
</dbReference>
<evidence type="ECO:0000313" key="3">
    <source>
        <dbReference type="Proteomes" id="UP000639396"/>
    </source>
</evidence>
<sequence length="281" mass="31104">MSEVKLTIDYDQYEENVKMTELLEQLANSPEAADMTSLIIGDWGGSYENDSSDIVEALVRLNGRFPKLRKLFIGDMGFEECEVSWIMQSNIGPVLAAYPELTSLTIKGSSGLALDPARHEKLEELVIICGGLGSDVITSISNGSFPQLNKLELYLGVDNYGFDGSLDTILPLIEPGKFPKLTYLGLKDSELQDEIAIAVAEAPILDQLHTLDLSMGTLSDKGAEALLQSDKVKKLQHLDLSYHFMSDKMMLKWKQSGLNVNTSDQQEADDDEDYRFPALTE</sequence>
<dbReference type="Pfam" id="PF13516">
    <property type="entry name" value="LRR_6"/>
    <property type="match status" value="1"/>
</dbReference>
<dbReference type="SUPFAM" id="SSF52047">
    <property type="entry name" value="RNI-like"/>
    <property type="match status" value="1"/>
</dbReference>
<dbReference type="Gene3D" id="3.80.10.10">
    <property type="entry name" value="Ribonuclease Inhibitor"/>
    <property type="match status" value="1"/>
</dbReference>
<evidence type="ECO:0000256" key="1">
    <source>
        <dbReference type="SAM" id="MobiDB-lite"/>
    </source>
</evidence>
<name>A0A927H0E4_9BACL</name>
<evidence type="ECO:0000313" key="2">
    <source>
        <dbReference type="EMBL" id="MBD2863057.1"/>
    </source>
</evidence>
<dbReference type="InterPro" id="IPR001611">
    <property type="entry name" value="Leu-rich_rpt"/>
</dbReference>
<comment type="caution">
    <text evidence="2">The sequence shown here is derived from an EMBL/GenBank/DDBJ whole genome shotgun (WGS) entry which is preliminary data.</text>
</comment>
<keyword evidence="3" id="KW-1185">Reference proteome</keyword>
<gene>
    <name evidence="2" type="ORF">IDH45_13775</name>
</gene>
<dbReference type="InterPro" id="IPR047722">
    <property type="entry name" value="STM4015-like"/>
</dbReference>
<proteinExistence type="predicted"/>
<dbReference type="EMBL" id="JACXJA010000016">
    <property type="protein sequence ID" value="MBD2863057.1"/>
    <property type="molecule type" value="Genomic_DNA"/>
</dbReference>
<protein>
    <submittedName>
        <fullName evidence="2">STM4015 family protein</fullName>
    </submittedName>
</protein>
<dbReference type="InterPro" id="IPR032675">
    <property type="entry name" value="LRR_dom_sf"/>
</dbReference>
<accession>A0A927H0E4</accession>
<organism evidence="2 3">
    <name type="scientific">Paenibacillus oceani</name>
    <dbReference type="NCBI Taxonomy" id="2772510"/>
    <lineage>
        <taxon>Bacteria</taxon>
        <taxon>Bacillati</taxon>
        <taxon>Bacillota</taxon>
        <taxon>Bacilli</taxon>
        <taxon>Bacillales</taxon>
        <taxon>Paenibacillaceae</taxon>
        <taxon>Paenibacillus</taxon>
    </lineage>
</organism>